<name>A0A838LAU0_9SPHN</name>
<dbReference type="RefSeq" id="WP_160362915.1">
    <property type="nucleotide sequence ID" value="NZ_JACEIB010000026.1"/>
</dbReference>
<dbReference type="AlphaFoldDB" id="A0A838LAU0"/>
<comment type="caution">
    <text evidence="1">The sequence shown here is derived from an EMBL/GenBank/DDBJ whole genome shotgun (WGS) entry which is preliminary data.</text>
</comment>
<accession>A0A838LAU0</accession>
<dbReference type="EMBL" id="JACEIB010000026">
    <property type="protein sequence ID" value="MBA2935709.1"/>
    <property type="molecule type" value="Genomic_DNA"/>
</dbReference>
<organism evidence="1 2">
    <name type="scientific">Sphingomonas chungangi</name>
    <dbReference type="NCBI Taxonomy" id="2683589"/>
    <lineage>
        <taxon>Bacteria</taxon>
        <taxon>Pseudomonadati</taxon>
        <taxon>Pseudomonadota</taxon>
        <taxon>Alphaproteobacteria</taxon>
        <taxon>Sphingomonadales</taxon>
        <taxon>Sphingomonadaceae</taxon>
        <taxon>Sphingomonas</taxon>
    </lineage>
</organism>
<sequence>MLMLMAALQAMALGPAPAPHAPAVPDDPRYASCAGAPDMLAKGSHLSWKLPSSDIKGHRKLRDALRASPPPETGPRILWFANGGDLATTTFSVVATRDSAGWWRVDGVGSTRVWIADAKPTIMPTIGRTLSEAESREIDALIADPCLTAQPTFVDDPRIAAGGLYHQLEIEGAGHDWRGGWHGMPTVIEDRITTILGKH</sequence>
<keyword evidence="2" id="KW-1185">Reference proteome</keyword>
<proteinExistence type="predicted"/>
<gene>
    <name evidence="1" type="ORF">HZF05_16620</name>
</gene>
<dbReference type="Proteomes" id="UP000570166">
    <property type="component" value="Unassembled WGS sequence"/>
</dbReference>
<evidence type="ECO:0000313" key="1">
    <source>
        <dbReference type="EMBL" id="MBA2935709.1"/>
    </source>
</evidence>
<reference evidence="1 2" key="1">
    <citation type="submission" date="2020-07" db="EMBL/GenBank/DDBJ databases">
        <authorList>
            <person name="Sun Q."/>
        </authorList>
    </citation>
    <scope>NUCLEOTIDE SEQUENCE [LARGE SCALE GENOMIC DNA]</scope>
    <source>
        <strain evidence="1 2">CGMCC 1.13654</strain>
    </source>
</reference>
<evidence type="ECO:0000313" key="2">
    <source>
        <dbReference type="Proteomes" id="UP000570166"/>
    </source>
</evidence>
<protein>
    <submittedName>
        <fullName evidence="1">Uncharacterized protein</fullName>
    </submittedName>
</protein>